<dbReference type="EMBL" id="KN846952">
    <property type="protein sequence ID" value="KIV81927.1"/>
    <property type="molecule type" value="Genomic_DNA"/>
</dbReference>
<dbReference type="Proteomes" id="UP000053599">
    <property type="component" value="Unassembled WGS sequence"/>
</dbReference>
<gene>
    <name evidence="15" type="ORF">PV11_04074</name>
</gene>
<feature type="compositionally biased region" description="Acidic residues" evidence="13">
    <location>
        <begin position="517"/>
        <end position="526"/>
    </location>
</feature>
<evidence type="ECO:0000256" key="8">
    <source>
        <dbReference type="ARBA" id="ARBA00023172"/>
    </source>
</evidence>
<keyword evidence="9" id="KW-0234">DNA repair</keyword>
<dbReference type="GO" id="GO:0006303">
    <property type="term" value="P:double-strand break repair via nonhomologous end joining"/>
    <property type="evidence" value="ECO:0007669"/>
    <property type="project" value="TreeGrafter"/>
</dbReference>
<dbReference type="InterPro" id="IPR011084">
    <property type="entry name" value="DRMBL"/>
</dbReference>
<evidence type="ECO:0000256" key="11">
    <source>
        <dbReference type="ARBA" id="ARBA00039759"/>
    </source>
</evidence>
<evidence type="ECO:0000256" key="12">
    <source>
        <dbReference type="ARBA" id="ARBA00042677"/>
    </source>
</evidence>
<dbReference type="STRING" id="1016849.A0A0D1YGF1"/>
<proteinExistence type="inferred from homology"/>
<evidence type="ECO:0000313" key="15">
    <source>
        <dbReference type="EMBL" id="KIV81927.1"/>
    </source>
</evidence>
<feature type="domain" description="DNA repair metallo-beta-lactamase" evidence="14">
    <location>
        <begin position="430"/>
        <end position="460"/>
    </location>
</feature>
<dbReference type="InterPro" id="IPR036866">
    <property type="entry name" value="RibonucZ/Hydroxyglut_hydro"/>
</dbReference>
<dbReference type="AlphaFoldDB" id="A0A0D1YGF1"/>
<keyword evidence="10" id="KW-0539">Nucleus</keyword>
<keyword evidence="3" id="KW-0540">Nuclease</keyword>
<feature type="region of interest" description="Disordered" evidence="13">
    <location>
        <begin position="509"/>
        <end position="541"/>
    </location>
</feature>
<keyword evidence="6" id="KW-0378">Hydrolase</keyword>
<keyword evidence="5" id="KW-0227">DNA damage</keyword>
<organism evidence="15 16">
    <name type="scientific">Exophiala sideris</name>
    <dbReference type="NCBI Taxonomy" id="1016849"/>
    <lineage>
        <taxon>Eukaryota</taxon>
        <taxon>Fungi</taxon>
        <taxon>Dikarya</taxon>
        <taxon>Ascomycota</taxon>
        <taxon>Pezizomycotina</taxon>
        <taxon>Eurotiomycetes</taxon>
        <taxon>Chaetothyriomycetidae</taxon>
        <taxon>Chaetothyriales</taxon>
        <taxon>Herpotrichiellaceae</taxon>
        <taxon>Exophiala</taxon>
    </lineage>
</organism>
<sequence length="700" mass="79126">MSTFNGIVKEFPDIRIDYFRSHPDRPSPKAYFLSHMHSDHIVGLEFVKGTFVYCTTTTRNILLKLEKYPHRINFAKGILESRKLHYHHLDTILRPLPLGTATEIELSPKSTIRVTLLNANHCPGAVMFLIEGNGKAVVYTGDIRSEPWWVTSIVQNPVLLPYACGLKTLDCIYLDTTFASREEPYRDFPTKAEGIKELLDKVSQCPSGTIFYFRAWTLGYENVWTALSNFLQTRVHVNEYQLRILGSDKKHGPTGYTEEAALTGFQVGHSQMPGCLTKDNSCRIHSCEPGLQCHQQLSKQRNVVWITPIITRLKDGTEVLEIGAGGGGGDLYQETNLKMEDTATLQQLGEFCAQYTDDQQVKSDIQDVVEYASRFGNFSVTLEGSEVPNASLDARISLKDFVALLSKRWDASKHHMNHGPLGQLANGGDTIHFPYSRHSSYKELRHLVSVFRPKDICPCTVEPEVWSEEVSMQVLFGDLCSGNEFHFDKESRATVEDWKERQRLIAARGQKRKFQDADEVDQETQETQETHATQETHGSLEGDEVFETARAEVKEIARDSAEVRGSVKPSVSPVEVNNEVSESHKAPEPDGLRKIREAFLCINGGKDTIDLEIERTAMVGRHSQPDNSGELYDGYDLLPGLRSDGDDYDDAWDDEDRMWARMEAYNAARRCLVVNDARNWDDLSLRSVGRKGHDEEEVEL</sequence>
<dbReference type="GO" id="GO:0000723">
    <property type="term" value="P:telomere maintenance"/>
    <property type="evidence" value="ECO:0007669"/>
    <property type="project" value="TreeGrafter"/>
</dbReference>
<evidence type="ECO:0000256" key="5">
    <source>
        <dbReference type="ARBA" id="ARBA00022763"/>
    </source>
</evidence>
<name>A0A0D1YGF1_9EURO</name>
<dbReference type="Pfam" id="PF23023">
    <property type="entry name" value="Anti-Pycsar_Apyc1"/>
    <property type="match status" value="1"/>
</dbReference>
<dbReference type="Pfam" id="PF07522">
    <property type="entry name" value="DRMBL"/>
    <property type="match status" value="1"/>
</dbReference>
<feature type="compositionally biased region" description="Basic and acidic residues" evidence="13">
    <location>
        <begin position="528"/>
        <end position="540"/>
    </location>
</feature>
<keyword evidence="4" id="KW-0255">Endonuclease</keyword>
<dbReference type="GO" id="GO:0035312">
    <property type="term" value="F:5'-3' DNA exonuclease activity"/>
    <property type="evidence" value="ECO:0007669"/>
    <property type="project" value="TreeGrafter"/>
</dbReference>
<evidence type="ECO:0000256" key="9">
    <source>
        <dbReference type="ARBA" id="ARBA00023204"/>
    </source>
</evidence>
<keyword evidence="8" id="KW-0233">DNA recombination</keyword>
<dbReference type="HOGENOM" id="CLU_013294_0_1_1"/>
<dbReference type="GO" id="GO:0006310">
    <property type="term" value="P:DNA recombination"/>
    <property type="evidence" value="ECO:0007669"/>
    <property type="project" value="UniProtKB-KW"/>
</dbReference>
<evidence type="ECO:0000256" key="2">
    <source>
        <dbReference type="ARBA" id="ARBA00010304"/>
    </source>
</evidence>
<evidence type="ECO:0000313" key="16">
    <source>
        <dbReference type="Proteomes" id="UP000053599"/>
    </source>
</evidence>
<feature type="region of interest" description="Disordered" evidence="13">
    <location>
        <begin position="567"/>
        <end position="589"/>
    </location>
</feature>
<dbReference type="SUPFAM" id="SSF56281">
    <property type="entry name" value="Metallo-hydrolase/oxidoreductase"/>
    <property type="match status" value="1"/>
</dbReference>
<evidence type="ECO:0000256" key="10">
    <source>
        <dbReference type="ARBA" id="ARBA00023242"/>
    </source>
</evidence>
<dbReference type="PANTHER" id="PTHR23240">
    <property type="entry name" value="DNA CROSS-LINK REPAIR PROTEIN PSO2/SNM1-RELATED"/>
    <property type="match status" value="1"/>
</dbReference>
<evidence type="ECO:0000256" key="6">
    <source>
        <dbReference type="ARBA" id="ARBA00022801"/>
    </source>
</evidence>
<keyword evidence="7" id="KW-0269">Exonuclease</keyword>
<evidence type="ECO:0000256" key="1">
    <source>
        <dbReference type="ARBA" id="ARBA00004123"/>
    </source>
</evidence>
<evidence type="ECO:0000256" key="3">
    <source>
        <dbReference type="ARBA" id="ARBA00022722"/>
    </source>
</evidence>
<evidence type="ECO:0000259" key="14">
    <source>
        <dbReference type="Pfam" id="PF07522"/>
    </source>
</evidence>
<dbReference type="GO" id="GO:0003684">
    <property type="term" value="F:damaged DNA binding"/>
    <property type="evidence" value="ECO:0007669"/>
    <property type="project" value="TreeGrafter"/>
</dbReference>
<evidence type="ECO:0000256" key="7">
    <source>
        <dbReference type="ARBA" id="ARBA00022839"/>
    </source>
</evidence>
<comment type="similarity">
    <text evidence="2">Belongs to the DNA repair metallo-beta-lactamase (DRMBL) family.</text>
</comment>
<dbReference type="OrthoDB" id="5561659at2759"/>
<comment type="subcellular location">
    <subcellularLocation>
        <location evidence="1">Nucleus</location>
    </subcellularLocation>
</comment>
<dbReference type="GO" id="GO:0004519">
    <property type="term" value="F:endonuclease activity"/>
    <property type="evidence" value="ECO:0007669"/>
    <property type="project" value="UniProtKB-KW"/>
</dbReference>
<dbReference type="GO" id="GO:0036297">
    <property type="term" value="P:interstrand cross-link repair"/>
    <property type="evidence" value="ECO:0007669"/>
    <property type="project" value="TreeGrafter"/>
</dbReference>
<feature type="compositionally biased region" description="Low complexity" evidence="13">
    <location>
        <begin position="569"/>
        <end position="580"/>
    </location>
</feature>
<protein>
    <recommendedName>
        <fullName evidence="11">Protein artemis</fullName>
    </recommendedName>
    <alternativeName>
        <fullName evidence="12">DNA cross-link repair 1C protein</fullName>
    </alternativeName>
</protein>
<dbReference type="GO" id="GO:0005634">
    <property type="term" value="C:nucleus"/>
    <property type="evidence" value="ECO:0007669"/>
    <property type="project" value="UniProtKB-SubCell"/>
</dbReference>
<reference evidence="15 16" key="1">
    <citation type="submission" date="2015-01" db="EMBL/GenBank/DDBJ databases">
        <title>The Genome Sequence of Exophiala sideris CBS121828.</title>
        <authorList>
            <consortium name="The Broad Institute Genomics Platform"/>
            <person name="Cuomo C."/>
            <person name="de Hoog S."/>
            <person name="Gorbushina A."/>
            <person name="Stielow B."/>
            <person name="Teixiera M."/>
            <person name="Abouelleil A."/>
            <person name="Chapman S.B."/>
            <person name="Priest M."/>
            <person name="Young S.K."/>
            <person name="Wortman J."/>
            <person name="Nusbaum C."/>
            <person name="Birren B."/>
        </authorList>
    </citation>
    <scope>NUCLEOTIDE SEQUENCE [LARGE SCALE GENOMIC DNA]</scope>
    <source>
        <strain evidence="15 16">CBS 121828</strain>
    </source>
</reference>
<evidence type="ECO:0000256" key="13">
    <source>
        <dbReference type="SAM" id="MobiDB-lite"/>
    </source>
</evidence>
<dbReference type="PANTHER" id="PTHR23240:SF8">
    <property type="entry name" value="PROTEIN ARTEMIS"/>
    <property type="match status" value="1"/>
</dbReference>
<evidence type="ECO:0000256" key="4">
    <source>
        <dbReference type="ARBA" id="ARBA00022759"/>
    </source>
</evidence>
<accession>A0A0D1YGF1</accession>
<dbReference type="Gene3D" id="3.60.15.10">
    <property type="entry name" value="Ribonuclease Z/Hydroxyacylglutathione hydrolase-like"/>
    <property type="match status" value="1"/>
</dbReference>